<reference evidence="1" key="1">
    <citation type="submission" date="2022-07" db="EMBL/GenBank/DDBJ databases">
        <title>Phylogenomic reconstructions and comparative analyses of Kickxellomycotina fungi.</title>
        <authorList>
            <person name="Reynolds N.K."/>
            <person name="Stajich J.E."/>
            <person name="Barry K."/>
            <person name="Grigoriev I.V."/>
            <person name="Crous P."/>
            <person name="Smith M.E."/>
        </authorList>
    </citation>
    <scope>NUCLEOTIDE SEQUENCE</scope>
    <source>
        <strain evidence="1">CBS 109366</strain>
    </source>
</reference>
<comment type="caution">
    <text evidence="1">The sequence shown here is derived from an EMBL/GenBank/DDBJ whole genome shotgun (WGS) entry which is preliminary data.</text>
</comment>
<protein>
    <submittedName>
        <fullName evidence="1">Uncharacterized protein</fullName>
    </submittedName>
</protein>
<dbReference type="EMBL" id="JANBUJ010000916">
    <property type="protein sequence ID" value="KAJ2769534.1"/>
    <property type="molecule type" value="Genomic_DNA"/>
</dbReference>
<name>A0ACC1JY13_9FUNG</name>
<proteinExistence type="predicted"/>
<dbReference type="Proteomes" id="UP001140234">
    <property type="component" value="Unassembled WGS sequence"/>
</dbReference>
<evidence type="ECO:0000313" key="2">
    <source>
        <dbReference type="Proteomes" id="UP001140234"/>
    </source>
</evidence>
<keyword evidence="2" id="KW-1185">Reference proteome</keyword>
<evidence type="ECO:0000313" key="1">
    <source>
        <dbReference type="EMBL" id="KAJ2769534.1"/>
    </source>
</evidence>
<gene>
    <name evidence="1" type="ORF">IWQ57_003063</name>
</gene>
<sequence>MISNSAAPAERRSRTLLSMRPSWLRKDTAAAAAVADPHSPVSAKIKELAATAGHAKPKALSRTRVRELLTLAVIRLMERMIAELFPCAGDGDPDGAFRAGGGGSRPLPSFEEFLKHICRRTRTPLTCMCLALLYLTRLRANHPRSRGSPGSAYRLALSSLCVATKYLYDDAYHTCSWVQVSMGLFSQREVNQMEMEFMYFLHYQLGVTPTEWNQWIATLEAKLVARWQENGKADVIYGFGLFLSHECCEPGAQDAVRDIAWGEGGRSLLALLDNAIHVSGCVDPPKGSPSADSAVSDATCLPTPDPSAWCHVRSPATPGPSATAATTAVSVAAASIPAATPTTAHYAAVPALGDDAATAAAHSHRDLCARRSYADYRCPSAFSARPISVCSVPTAPLAGGIGHQGGYVAGHPVHRHVSESRSYDWGQQTAHSAGSQRVPHVAGSGSTLAGYAHGPRPAKAPAVAASPFDQLSGGTTSIALSYSSDSRDSATAHGGFADAAAQVPVARGMHFGTMPRAAAASGYSAAALDRSAEPPCLPRISSMGGRGPGPIPISELRPAGAAAAGPAPGRGFRPNAYATIELSTAGGIALAGMQRGPSGDGAGLPSATASIATAAASLGRQASTARRFGSTASSNVSCSGGGAASGSIGIHARNTASKSPSPSLKGNSRRCSWRYSGRHSAANIAQKLRAFAAFGRSSTHSSASSSGTGGNNYSSASSESYEDIHGRYAEAGLSLGAAAAAGIDARTHRTSAYPSHHTVSIAIPGHPHRLSRAMPSN</sequence>
<organism evidence="1 2">
    <name type="scientific">Coemansia nantahalensis</name>
    <dbReference type="NCBI Taxonomy" id="2789366"/>
    <lineage>
        <taxon>Eukaryota</taxon>
        <taxon>Fungi</taxon>
        <taxon>Fungi incertae sedis</taxon>
        <taxon>Zoopagomycota</taxon>
        <taxon>Kickxellomycotina</taxon>
        <taxon>Kickxellomycetes</taxon>
        <taxon>Kickxellales</taxon>
        <taxon>Kickxellaceae</taxon>
        <taxon>Coemansia</taxon>
    </lineage>
</organism>
<accession>A0ACC1JY13</accession>